<keyword evidence="2" id="KW-0934">Plastid</keyword>
<dbReference type="EMBL" id="OP480041">
    <property type="protein sequence ID" value="WNI01631.1"/>
    <property type="molecule type" value="Genomic_DNA"/>
</dbReference>
<organism evidence="2">
    <name type="scientific">Engelhardia unijuga</name>
    <dbReference type="NCBI Taxonomy" id="3076540"/>
    <lineage>
        <taxon>Eukaryota</taxon>
        <taxon>Viridiplantae</taxon>
        <taxon>Streptophyta</taxon>
        <taxon>Embryophyta</taxon>
        <taxon>Tracheophyta</taxon>
        <taxon>Spermatophyta</taxon>
        <taxon>Magnoliopsida</taxon>
        <taxon>eudicotyledons</taxon>
        <taxon>Gunneridae</taxon>
        <taxon>Pentapetalae</taxon>
        <taxon>rosids</taxon>
        <taxon>fabids</taxon>
        <taxon>Fagales</taxon>
        <taxon>Juglandaceae</taxon>
        <taxon>Engelhardia</taxon>
    </lineage>
</organism>
<keyword evidence="2" id="KW-0150">Chloroplast</keyword>
<reference evidence="1" key="2">
    <citation type="submission" date="2022-09" db="EMBL/GenBank/DDBJ databases">
        <title>Engelhardtia unijuga JFL01.</title>
        <authorList>
            <person name="Huang Y."/>
        </authorList>
    </citation>
    <scope>NUCLEOTIDE SEQUENCE</scope>
    <source>
        <strain evidence="1">JFL01</strain>
    </source>
</reference>
<dbReference type="RefSeq" id="YP_010962556.1">
    <property type="nucleotide sequence ID" value="NC_083211.1"/>
</dbReference>
<keyword evidence="2" id="KW-0648">Protein biosynthesis</keyword>
<reference evidence="2" key="1">
    <citation type="submission" date="2022-09" db="EMBL/GenBank/DDBJ databases">
        <title>Engelhardtia unijuga E1.</title>
        <authorList>
            <person name="Huang Y."/>
        </authorList>
    </citation>
    <scope>NUCLEOTIDE SEQUENCE</scope>
    <source>
        <strain evidence="2">E1</strain>
    </source>
</reference>
<name>A0AA96C7D4_9ROSI</name>
<sequence length="18" mass="2336">MVQERFGVVLYIYYWKIK</sequence>
<dbReference type="EMBL" id="OP480040">
    <property type="protein sequence ID" value="WNI01544.1"/>
    <property type="molecule type" value="Genomic_DNA"/>
</dbReference>
<proteinExistence type="predicted"/>
<accession>A0AA96C7D4</accession>
<gene>
    <name evidence="2" type="primary">infA</name>
</gene>
<protein>
    <submittedName>
        <fullName evidence="2">Translation initiation factor IF-1</fullName>
    </submittedName>
</protein>
<dbReference type="AlphaFoldDB" id="A0AA96C7D4"/>
<evidence type="ECO:0000313" key="2">
    <source>
        <dbReference type="EMBL" id="WNI01631.1"/>
    </source>
</evidence>
<dbReference type="GeneID" id="85140981"/>
<evidence type="ECO:0000313" key="1">
    <source>
        <dbReference type="EMBL" id="WNI01544.1"/>
    </source>
</evidence>
<dbReference type="GO" id="GO:0003743">
    <property type="term" value="F:translation initiation factor activity"/>
    <property type="evidence" value="ECO:0007669"/>
    <property type="project" value="UniProtKB-KW"/>
</dbReference>
<geneLocation type="chloroplast" evidence="2"/>
<keyword evidence="2" id="KW-0396">Initiation factor</keyword>